<reference evidence="2 3" key="1">
    <citation type="journal article" date="2019" name="Sci. Rep.">
        <title>Orb-weaving spider Araneus ventricosus genome elucidates the spidroin gene catalogue.</title>
        <authorList>
            <person name="Kono N."/>
            <person name="Nakamura H."/>
            <person name="Ohtoshi R."/>
            <person name="Moran D.A.P."/>
            <person name="Shinohara A."/>
            <person name="Yoshida Y."/>
            <person name="Fujiwara M."/>
            <person name="Mori M."/>
            <person name="Tomita M."/>
            <person name="Arakawa K."/>
        </authorList>
    </citation>
    <scope>NUCLEOTIDE SEQUENCE [LARGE SCALE GENOMIC DNA]</scope>
</reference>
<comment type="caution">
    <text evidence="2">The sequence shown here is derived from an EMBL/GenBank/DDBJ whole genome shotgun (WGS) entry which is preliminary data.</text>
</comment>
<dbReference type="InterPro" id="IPR013103">
    <property type="entry name" value="RVT_2"/>
</dbReference>
<proteinExistence type="predicted"/>
<protein>
    <recommendedName>
        <fullName evidence="1">Reverse transcriptase Ty1/copia-type domain-containing protein</fullName>
    </recommendedName>
</protein>
<accession>A0A4Y2HDA6</accession>
<feature type="domain" description="Reverse transcriptase Ty1/copia-type" evidence="1">
    <location>
        <begin position="3"/>
        <end position="69"/>
    </location>
</feature>
<keyword evidence="3" id="KW-1185">Reference proteome</keyword>
<organism evidence="2 3">
    <name type="scientific">Araneus ventricosus</name>
    <name type="common">Orbweaver spider</name>
    <name type="synonym">Epeira ventricosa</name>
    <dbReference type="NCBI Taxonomy" id="182803"/>
    <lineage>
        <taxon>Eukaryota</taxon>
        <taxon>Metazoa</taxon>
        <taxon>Ecdysozoa</taxon>
        <taxon>Arthropoda</taxon>
        <taxon>Chelicerata</taxon>
        <taxon>Arachnida</taxon>
        <taxon>Araneae</taxon>
        <taxon>Araneomorphae</taxon>
        <taxon>Entelegynae</taxon>
        <taxon>Araneoidea</taxon>
        <taxon>Araneidae</taxon>
        <taxon>Araneus</taxon>
    </lineage>
</organism>
<gene>
    <name evidence="2" type="ORF">AVEN_110955_1</name>
</gene>
<dbReference type="EMBL" id="BGPR01001858">
    <property type="protein sequence ID" value="GBM63275.1"/>
    <property type="molecule type" value="Genomic_DNA"/>
</dbReference>
<name>A0A4Y2HDA6_ARAVE</name>
<dbReference type="Proteomes" id="UP000499080">
    <property type="component" value="Unassembled WGS sequence"/>
</dbReference>
<evidence type="ECO:0000259" key="1">
    <source>
        <dbReference type="Pfam" id="PF07727"/>
    </source>
</evidence>
<evidence type="ECO:0000313" key="2">
    <source>
        <dbReference type="EMBL" id="GBM63275.1"/>
    </source>
</evidence>
<sequence length="88" mass="10116">MPFLHGNLEEVVYMSQPEGYIEKGQEQKVCKLNKAIYGLKQAARAWHIRIGGSLLKCGVEQSKADPCLFKFVYIGQKWKSNVHYCIRI</sequence>
<dbReference type="Pfam" id="PF07727">
    <property type="entry name" value="RVT_2"/>
    <property type="match status" value="1"/>
</dbReference>
<dbReference type="OrthoDB" id="6435466at2759"/>
<evidence type="ECO:0000313" key="3">
    <source>
        <dbReference type="Proteomes" id="UP000499080"/>
    </source>
</evidence>
<dbReference type="AlphaFoldDB" id="A0A4Y2HDA6"/>